<dbReference type="AlphaFoldDB" id="A0AAN5CC96"/>
<feature type="non-terminal residue" evidence="1">
    <location>
        <position position="1"/>
    </location>
</feature>
<comment type="caution">
    <text evidence="1">The sequence shown here is derived from an EMBL/GenBank/DDBJ whole genome shotgun (WGS) entry which is preliminary data.</text>
</comment>
<proteinExistence type="predicted"/>
<keyword evidence="2" id="KW-1185">Reference proteome</keyword>
<gene>
    <name evidence="1" type="ORF">PMAYCL1PPCAC_09470</name>
</gene>
<accession>A0AAN5CC96</accession>
<feature type="non-terminal residue" evidence="1">
    <location>
        <position position="89"/>
    </location>
</feature>
<dbReference type="EMBL" id="BTRK01000002">
    <property type="protein sequence ID" value="GMR39275.1"/>
    <property type="molecule type" value="Genomic_DNA"/>
</dbReference>
<evidence type="ECO:0000313" key="2">
    <source>
        <dbReference type="Proteomes" id="UP001328107"/>
    </source>
</evidence>
<organism evidence="1 2">
    <name type="scientific">Pristionchus mayeri</name>
    <dbReference type="NCBI Taxonomy" id="1317129"/>
    <lineage>
        <taxon>Eukaryota</taxon>
        <taxon>Metazoa</taxon>
        <taxon>Ecdysozoa</taxon>
        <taxon>Nematoda</taxon>
        <taxon>Chromadorea</taxon>
        <taxon>Rhabditida</taxon>
        <taxon>Rhabditina</taxon>
        <taxon>Diplogasteromorpha</taxon>
        <taxon>Diplogasteroidea</taxon>
        <taxon>Neodiplogasteridae</taxon>
        <taxon>Pristionchus</taxon>
    </lineage>
</organism>
<reference evidence="2" key="1">
    <citation type="submission" date="2022-10" db="EMBL/GenBank/DDBJ databases">
        <title>Genome assembly of Pristionchus species.</title>
        <authorList>
            <person name="Yoshida K."/>
            <person name="Sommer R.J."/>
        </authorList>
    </citation>
    <scope>NUCLEOTIDE SEQUENCE [LARGE SCALE GENOMIC DNA]</scope>
    <source>
        <strain evidence="2">RS5460</strain>
    </source>
</reference>
<evidence type="ECO:0000313" key="1">
    <source>
        <dbReference type="EMBL" id="GMR39275.1"/>
    </source>
</evidence>
<name>A0AAN5CC96_9BILA</name>
<dbReference type="Proteomes" id="UP001328107">
    <property type="component" value="Unassembled WGS sequence"/>
</dbReference>
<sequence length="89" mass="10165">PCQIPLLEPREHLIELFFGQGVGVEISGNEFIDRLLRDGFTIEQFSNLFATEFKERALHRWGYVLFHSFKVHLGDLIDAPLLGPLDNVA</sequence>
<protein>
    <submittedName>
        <fullName evidence="1">Uncharacterized protein</fullName>
    </submittedName>
</protein>